<reference evidence="1" key="1">
    <citation type="submission" date="2021-02" db="EMBL/GenBank/DDBJ databases">
        <authorList>
            <person name="Nowell W R."/>
        </authorList>
    </citation>
    <scope>NUCLEOTIDE SEQUENCE</scope>
</reference>
<feature type="non-terminal residue" evidence="1">
    <location>
        <position position="1"/>
    </location>
</feature>
<keyword evidence="2" id="KW-1185">Reference proteome</keyword>
<gene>
    <name evidence="1" type="ORF">OVN521_LOCUS31189</name>
</gene>
<accession>A0A820HKV3</accession>
<dbReference type="EMBL" id="CAJOBG010014175">
    <property type="protein sequence ID" value="CAF4297742.1"/>
    <property type="molecule type" value="Genomic_DNA"/>
</dbReference>
<sequence>AALPVPPRSVIIERLPPLPPRPRDIIIERWIPYGAQGKRRTIVQRAA</sequence>
<comment type="caution">
    <text evidence="1">The sequence shown here is derived from an EMBL/GenBank/DDBJ whole genome shotgun (WGS) entry which is preliminary data.</text>
</comment>
<dbReference type="AlphaFoldDB" id="A0A820HKV3"/>
<dbReference type="Proteomes" id="UP000663866">
    <property type="component" value="Unassembled WGS sequence"/>
</dbReference>
<protein>
    <submittedName>
        <fullName evidence="1">Uncharacterized protein</fullName>
    </submittedName>
</protein>
<organism evidence="1 2">
    <name type="scientific">Rotaria magnacalcarata</name>
    <dbReference type="NCBI Taxonomy" id="392030"/>
    <lineage>
        <taxon>Eukaryota</taxon>
        <taxon>Metazoa</taxon>
        <taxon>Spiralia</taxon>
        <taxon>Gnathifera</taxon>
        <taxon>Rotifera</taxon>
        <taxon>Eurotatoria</taxon>
        <taxon>Bdelloidea</taxon>
        <taxon>Philodinida</taxon>
        <taxon>Philodinidae</taxon>
        <taxon>Rotaria</taxon>
    </lineage>
</organism>
<name>A0A820HKV3_9BILA</name>
<evidence type="ECO:0000313" key="2">
    <source>
        <dbReference type="Proteomes" id="UP000663866"/>
    </source>
</evidence>
<proteinExistence type="predicted"/>
<evidence type="ECO:0000313" key="1">
    <source>
        <dbReference type="EMBL" id="CAF4297742.1"/>
    </source>
</evidence>
<feature type="non-terminal residue" evidence="1">
    <location>
        <position position="47"/>
    </location>
</feature>